<dbReference type="NCBIfam" id="TIGR00756">
    <property type="entry name" value="PPR"/>
    <property type="match status" value="1"/>
</dbReference>
<evidence type="ECO:0000256" key="1">
    <source>
        <dbReference type="ARBA" id="ARBA00022737"/>
    </source>
</evidence>
<dbReference type="InterPro" id="IPR011990">
    <property type="entry name" value="TPR-like_helical_dom_sf"/>
</dbReference>
<feature type="repeat" description="PPR" evidence="2">
    <location>
        <begin position="30"/>
        <end position="64"/>
    </location>
</feature>
<evidence type="ECO:0000256" key="2">
    <source>
        <dbReference type="PROSITE-ProRule" id="PRU00708"/>
    </source>
</evidence>
<organism evidence="3 4">
    <name type="scientific">Arabidopsis thaliana</name>
    <name type="common">Mouse-ear cress</name>
    <dbReference type="NCBI Taxonomy" id="3702"/>
    <lineage>
        <taxon>Eukaryota</taxon>
        <taxon>Viridiplantae</taxon>
        <taxon>Streptophyta</taxon>
        <taxon>Embryophyta</taxon>
        <taxon>Tracheophyta</taxon>
        <taxon>Spermatophyta</taxon>
        <taxon>Magnoliopsida</taxon>
        <taxon>eudicotyledons</taxon>
        <taxon>Gunneridae</taxon>
        <taxon>Pentapetalae</taxon>
        <taxon>rosids</taxon>
        <taxon>malvids</taxon>
        <taxon>Brassicales</taxon>
        <taxon>Brassicaceae</taxon>
        <taxon>Camelineae</taxon>
        <taxon>Arabidopsis</taxon>
    </lineage>
</organism>
<dbReference type="EMBL" id="LR881466">
    <property type="protein sequence ID" value="CAD5316227.1"/>
    <property type="molecule type" value="Genomic_DNA"/>
</dbReference>
<reference evidence="3 4" key="1">
    <citation type="submission" date="2020-09" db="EMBL/GenBank/DDBJ databases">
        <authorList>
            <person name="Ashkenazy H."/>
        </authorList>
    </citation>
    <scope>NUCLEOTIDE SEQUENCE [LARGE SCALE GENOMIC DNA]</scope>
    <source>
        <strain evidence="4">cv. Cdm-0</strain>
    </source>
</reference>
<name>A0A7G2DZV0_ARATH</name>
<accession>A0A7G2DZV0</accession>
<dbReference type="PROSITE" id="PS51375">
    <property type="entry name" value="PPR"/>
    <property type="match status" value="1"/>
</dbReference>
<keyword evidence="1" id="KW-0677">Repeat</keyword>
<dbReference type="InterPro" id="IPR002885">
    <property type="entry name" value="PPR_rpt"/>
</dbReference>
<protein>
    <submittedName>
        <fullName evidence="3">(thale cress) hypothetical protein</fullName>
    </submittedName>
</protein>
<dbReference type="Gene3D" id="1.25.40.10">
    <property type="entry name" value="Tetratricopeptide repeat domain"/>
    <property type="match status" value="1"/>
</dbReference>
<sequence length="90" mass="9895">MLARVLRSESSGGARLNSRRLIHGRVAEKDNSTYNTLIRGCLKAGEIDKSIELISEMRSNGFSGDAFTIKMVADLITDGRLDKSFSDMLS</sequence>
<evidence type="ECO:0000313" key="3">
    <source>
        <dbReference type="EMBL" id="CAD5316227.1"/>
    </source>
</evidence>
<gene>
    <name evidence="3" type="ORF">AT9943_LOCUS4557</name>
</gene>
<evidence type="ECO:0000313" key="4">
    <source>
        <dbReference type="Proteomes" id="UP000516314"/>
    </source>
</evidence>
<dbReference type="Pfam" id="PF13041">
    <property type="entry name" value="PPR_2"/>
    <property type="match status" value="1"/>
</dbReference>
<dbReference type="Proteomes" id="UP000516314">
    <property type="component" value="Chromosome 1"/>
</dbReference>
<proteinExistence type="predicted"/>
<dbReference type="AlphaFoldDB" id="A0A7G2DZV0"/>